<evidence type="ECO:0000313" key="3">
    <source>
        <dbReference type="Proteomes" id="UP000297014"/>
    </source>
</evidence>
<dbReference type="RefSeq" id="WP_003322550.1">
    <property type="nucleotide sequence ID" value="NZ_ALPT02000030.1"/>
</dbReference>
<organism evidence="2 3">
    <name type="scientific">Alkalihalobacillus alcalophilus ATCC 27647 = CGMCC 1.3604</name>
    <dbReference type="NCBI Taxonomy" id="1218173"/>
    <lineage>
        <taxon>Bacteria</taxon>
        <taxon>Bacillati</taxon>
        <taxon>Bacillota</taxon>
        <taxon>Bacilli</taxon>
        <taxon>Bacillales</taxon>
        <taxon>Bacillaceae</taxon>
        <taxon>Alkalihalobacillus</taxon>
    </lineage>
</organism>
<name>A0A4S4K2T0_ALKAL</name>
<evidence type="ECO:0000313" key="2">
    <source>
        <dbReference type="EMBL" id="THG91237.1"/>
    </source>
</evidence>
<reference evidence="2 3" key="1">
    <citation type="submission" date="2014-01" db="EMBL/GenBank/DDBJ databases">
        <title>Draft genome sequencing of Bacillus alcalophilus CGMCC 1.3604.</title>
        <authorList>
            <person name="Yang J."/>
            <person name="Diao L."/>
            <person name="Yang S."/>
        </authorList>
    </citation>
    <scope>NUCLEOTIDE SEQUENCE [LARGE SCALE GENOMIC DNA]</scope>
    <source>
        <strain evidence="2 3">CGMCC 1.3604</strain>
    </source>
</reference>
<evidence type="ECO:0000259" key="1">
    <source>
        <dbReference type="Pfam" id="PF01882"/>
    </source>
</evidence>
<feature type="domain" description="DUF58" evidence="1">
    <location>
        <begin position="45"/>
        <end position="249"/>
    </location>
</feature>
<accession>A0A4S4K2T0</accession>
<dbReference type="Pfam" id="PF01882">
    <property type="entry name" value="DUF58"/>
    <property type="match status" value="1"/>
</dbReference>
<sequence>MKPLLFSQLEARLKKIQFTTKKRLSAGQQGNRRATGFGRTLDFSDYRMYHPGDDLRQIDWNVYARTNKHYIKRYLDEKEMQVAIYIDCSLSMGFDEAKWHRTKQLAALLGYIGFSSGDRVSVIPVSPREKPFLHKKGGGYTEGMISFLNQINADETGSFFEQLIQFRQSRASVHFLITDCYEESHLIIEKVSHFQSHQPLMIVQVTTEEELNPSIRGDKKLIDSESNDYVNVTVRKSTVQAYQERMNTHFQQIKNTFVKRGISIVQINADAPLEEMLLFLKKERFIL</sequence>
<dbReference type="PANTHER" id="PTHR33608">
    <property type="entry name" value="BLL2464 PROTEIN"/>
    <property type="match status" value="1"/>
</dbReference>
<proteinExistence type="predicted"/>
<gene>
    <name evidence="2" type="ORF">AJ85_06130</name>
</gene>
<dbReference type="Proteomes" id="UP000297014">
    <property type="component" value="Unassembled WGS sequence"/>
</dbReference>
<dbReference type="OrthoDB" id="9776116at2"/>
<dbReference type="InterPro" id="IPR002881">
    <property type="entry name" value="DUF58"/>
</dbReference>
<dbReference type="EMBL" id="JALP01000081">
    <property type="protein sequence ID" value="THG91237.1"/>
    <property type="molecule type" value="Genomic_DNA"/>
</dbReference>
<protein>
    <recommendedName>
        <fullName evidence="1">DUF58 domain-containing protein</fullName>
    </recommendedName>
</protein>
<dbReference type="PANTHER" id="PTHR33608:SF7">
    <property type="entry name" value="DUF58 DOMAIN-CONTAINING PROTEIN"/>
    <property type="match status" value="1"/>
</dbReference>
<comment type="caution">
    <text evidence="2">The sequence shown here is derived from an EMBL/GenBank/DDBJ whole genome shotgun (WGS) entry which is preliminary data.</text>
</comment>
<dbReference type="AlphaFoldDB" id="A0A4S4K2T0"/>